<comment type="caution">
    <text evidence="1">The sequence shown here is derived from an EMBL/GenBank/DDBJ whole genome shotgun (WGS) entry which is preliminary data.</text>
</comment>
<reference evidence="1" key="1">
    <citation type="journal article" date="2015" name="Nature">
        <title>Complex archaea that bridge the gap between prokaryotes and eukaryotes.</title>
        <authorList>
            <person name="Spang A."/>
            <person name="Saw J.H."/>
            <person name="Jorgensen S.L."/>
            <person name="Zaremba-Niedzwiedzka K."/>
            <person name="Martijn J."/>
            <person name="Lind A.E."/>
            <person name="van Eijk R."/>
            <person name="Schleper C."/>
            <person name="Guy L."/>
            <person name="Ettema T.J."/>
        </authorList>
    </citation>
    <scope>NUCLEOTIDE SEQUENCE</scope>
</reference>
<dbReference type="EMBL" id="LAZR01003401">
    <property type="protein sequence ID" value="KKN18728.1"/>
    <property type="molecule type" value="Genomic_DNA"/>
</dbReference>
<name>A0A0F9RN56_9ZZZZ</name>
<dbReference type="AlphaFoldDB" id="A0A0F9RN56"/>
<evidence type="ECO:0000313" key="1">
    <source>
        <dbReference type="EMBL" id="KKN18728.1"/>
    </source>
</evidence>
<protein>
    <submittedName>
        <fullName evidence="1">Uncharacterized protein</fullName>
    </submittedName>
</protein>
<sequence length="111" mass="12060">MDNQPGRIIKVPVGQLLEPAQPLEPTQTLSAKTRFNTLNDEFESALDSLIQAMNRLRRHADSMVGAIPSTCPDGEVDTAPEGYCAITLHNIGTLRQIAAALNTDMDRLEGT</sequence>
<accession>A0A0F9RN56</accession>
<organism evidence="1">
    <name type="scientific">marine sediment metagenome</name>
    <dbReference type="NCBI Taxonomy" id="412755"/>
    <lineage>
        <taxon>unclassified sequences</taxon>
        <taxon>metagenomes</taxon>
        <taxon>ecological metagenomes</taxon>
    </lineage>
</organism>
<proteinExistence type="predicted"/>
<gene>
    <name evidence="1" type="ORF">LCGC14_0952890</name>
</gene>